<organism evidence="6 7">
    <name type="scientific">Yanghanlia caeni</name>
    <dbReference type="NCBI Taxonomy" id="3064283"/>
    <lineage>
        <taxon>Bacteria</taxon>
        <taxon>Pseudomonadati</taxon>
        <taxon>Pseudomonadota</taxon>
        <taxon>Betaproteobacteria</taxon>
        <taxon>Burkholderiales</taxon>
        <taxon>Alcaligenaceae</taxon>
        <taxon>Yanghanlia</taxon>
    </lineage>
</organism>
<dbReference type="PROSITE" id="PS00211">
    <property type="entry name" value="ABC_TRANSPORTER_1"/>
    <property type="match status" value="1"/>
</dbReference>
<dbReference type="Pfam" id="PF08402">
    <property type="entry name" value="TOBE_2"/>
    <property type="match status" value="1"/>
</dbReference>
<reference evidence="6 7" key="1">
    <citation type="submission" date="2023-08" db="EMBL/GenBank/DDBJ databases">
        <title>Alcaligenaceae gen. nov., a novel taxon isolated from the sludge of Yixing Pesticide Factory.</title>
        <authorList>
            <person name="Ruan L."/>
        </authorList>
    </citation>
    <scope>NUCLEOTIDE SEQUENCE [LARGE SCALE GENOMIC DNA]</scope>
    <source>
        <strain evidence="6 7">LG-2</strain>
    </source>
</reference>
<dbReference type="Gene3D" id="3.40.50.300">
    <property type="entry name" value="P-loop containing nucleotide triphosphate hydrolases"/>
    <property type="match status" value="1"/>
</dbReference>
<evidence type="ECO:0000313" key="7">
    <source>
        <dbReference type="Proteomes" id="UP001232156"/>
    </source>
</evidence>
<comment type="caution">
    <text evidence="6">The sequence shown here is derived from an EMBL/GenBank/DDBJ whole genome shotgun (WGS) entry which is preliminary data.</text>
</comment>
<dbReference type="PANTHER" id="PTHR42781:SF4">
    <property type="entry name" value="SPERMIDINE_PUTRESCINE IMPORT ATP-BINDING PROTEIN POTA"/>
    <property type="match status" value="1"/>
</dbReference>
<keyword evidence="2" id="KW-0472">Membrane</keyword>
<dbReference type="PROSITE" id="PS50893">
    <property type="entry name" value="ABC_TRANSPORTER_2"/>
    <property type="match status" value="1"/>
</dbReference>
<evidence type="ECO:0000256" key="4">
    <source>
        <dbReference type="ARBA" id="ARBA00022840"/>
    </source>
</evidence>
<dbReference type="Proteomes" id="UP001232156">
    <property type="component" value="Unassembled WGS sequence"/>
</dbReference>
<keyword evidence="7" id="KW-1185">Reference proteome</keyword>
<name>A0ABU1D9P0_9BURK</name>
<gene>
    <name evidence="6" type="ORF">Q8947_14015</name>
</gene>
<evidence type="ECO:0000256" key="2">
    <source>
        <dbReference type="ARBA" id="ARBA00022475"/>
    </source>
</evidence>
<dbReference type="InterPro" id="IPR017871">
    <property type="entry name" value="ABC_transporter-like_CS"/>
</dbReference>
<evidence type="ECO:0000313" key="6">
    <source>
        <dbReference type="EMBL" id="MDR4127092.1"/>
    </source>
</evidence>
<evidence type="ECO:0000259" key="5">
    <source>
        <dbReference type="PROSITE" id="PS50893"/>
    </source>
</evidence>
<sequence length="360" mass="38793">MELESPVSTQSTRIEITQCAKTYPDGTRGLLPVDLNIEAGEVVALLGPSGCGKTTLLRLLAGLETADPGSRILFGDQDVTALPAEKRGIGMVFQSYALFPQMTVEANIVYGLKIRGASADECRRTAGTLIDLVRLNGLEKKRPTELSGGQRQRVALARAVAVKPRVLLLDEPMAALDAKLKESLREELAELLRRLGITAVHVTHDQQEAMAIADRLALMEAGQIMQVGTAESLYRNPAHPFVARFLGRVNTLARSSEDMAAGVIRLGNGALACPGHLRDRNEVMLRPEDIHLVAPNGGATARIARRTFLGDRVQLQLELEGQPPLMVEAHGLLAYAPGDIVGLEIDTERLLPARNDATAA</sequence>
<protein>
    <submittedName>
        <fullName evidence="6">ABC transporter ATP-binding protein</fullName>
    </submittedName>
</protein>
<dbReference type="GO" id="GO:0005524">
    <property type="term" value="F:ATP binding"/>
    <property type="evidence" value="ECO:0007669"/>
    <property type="project" value="UniProtKB-KW"/>
</dbReference>
<dbReference type="EMBL" id="JAUZQE010000053">
    <property type="protein sequence ID" value="MDR4127092.1"/>
    <property type="molecule type" value="Genomic_DNA"/>
</dbReference>
<dbReference type="InterPro" id="IPR008995">
    <property type="entry name" value="Mo/tungstate-bd_C_term_dom"/>
</dbReference>
<keyword evidence="3" id="KW-0547">Nucleotide-binding</keyword>
<evidence type="ECO:0000256" key="1">
    <source>
        <dbReference type="ARBA" id="ARBA00022448"/>
    </source>
</evidence>
<proteinExistence type="predicted"/>
<dbReference type="SMART" id="SM00382">
    <property type="entry name" value="AAA"/>
    <property type="match status" value="1"/>
</dbReference>
<dbReference type="PANTHER" id="PTHR42781">
    <property type="entry name" value="SPERMIDINE/PUTRESCINE IMPORT ATP-BINDING PROTEIN POTA"/>
    <property type="match status" value="1"/>
</dbReference>
<dbReference type="InterPro" id="IPR013611">
    <property type="entry name" value="Transp-assoc_OB_typ2"/>
</dbReference>
<dbReference type="RefSeq" id="WP_165279493.1">
    <property type="nucleotide sequence ID" value="NZ_JAUZQE010000053.1"/>
</dbReference>
<dbReference type="SUPFAM" id="SSF52540">
    <property type="entry name" value="P-loop containing nucleoside triphosphate hydrolases"/>
    <property type="match status" value="1"/>
</dbReference>
<dbReference type="SUPFAM" id="SSF50331">
    <property type="entry name" value="MOP-like"/>
    <property type="match status" value="1"/>
</dbReference>
<dbReference type="Pfam" id="PF00005">
    <property type="entry name" value="ABC_tran"/>
    <property type="match status" value="1"/>
</dbReference>
<dbReference type="InterPro" id="IPR003593">
    <property type="entry name" value="AAA+_ATPase"/>
</dbReference>
<evidence type="ECO:0000256" key="3">
    <source>
        <dbReference type="ARBA" id="ARBA00022741"/>
    </source>
</evidence>
<keyword evidence="4 6" id="KW-0067">ATP-binding</keyword>
<accession>A0ABU1D9P0</accession>
<keyword evidence="1" id="KW-0813">Transport</keyword>
<keyword evidence="2" id="KW-1003">Cell membrane</keyword>
<feature type="domain" description="ABC transporter" evidence="5">
    <location>
        <begin position="14"/>
        <end position="246"/>
    </location>
</feature>
<dbReference type="InterPro" id="IPR027417">
    <property type="entry name" value="P-loop_NTPase"/>
</dbReference>
<dbReference type="InterPro" id="IPR050093">
    <property type="entry name" value="ABC_SmlMolc_Importer"/>
</dbReference>
<dbReference type="InterPro" id="IPR003439">
    <property type="entry name" value="ABC_transporter-like_ATP-bd"/>
</dbReference>